<dbReference type="SUPFAM" id="SSF56672">
    <property type="entry name" value="DNA/RNA polymerases"/>
    <property type="match status" value="1"/>
</dbReference>
<dbReference type="EMBL" id="AVOT02018429">
    <property type="protein sequence ID" value="MBW0505320.1"/>
    <property type="molecule type" value="Genomic_DNA"/>
</dbReference>
<evidence type="ECO:0000313" key="2">
    <source>
        <dbReference type="Proteomes" id="UP000765509"/>
    </source>
</evidence>
<dbReference type="Proteomes" id="UP000765509">
    <property type="component" value="Unassembled WGS sequence"/>
</dbReference>
<protein>
    <submittedName>
        <fullName evidence="1">Uncharacterized protein</fullName>
    </submittedName>
</protein>
<dbReference type="PANTHER" id="PTHR24559:SF444">
    <property type="entry name" value="REVERSE TRANSCRIPTASE DOMAIN-CONTAINING PROTEIN"/>
    <property type="match status" value="1"/>
</dbReference>
<proteinExistence type="predicted"/>
<dbReference type="InterPro" id="IPR053134">
    <property type="entry name" value="RNA-dir_DNA_polymerase"/>
</dbReference>
<gene>
    <name evidence="1" type="ORF">O181_045035</name>
</gene>
<dbReference type="PANTHER" id="PTHR24559">
    <property type="entry name" value="TRANSPOSON TY3-I GAG-POL POLYPROTEIN"/>
    <property type="match status" value="1"/>
</dbReference>
<dbReference type="InterPro" id="IPR043128">
    <property type="entry name" value="Rev_trsase/Diguanyl_cyclase"/>
</dbReference>
<sequence length="111" mass="13084">MDVIRKIGHNEIVEVATPLLITSNDVKYRLCGDFRELKNYTKTDRYTITSIPHALDKLEKSKQITKMEGMEGFHKNQFERKSLKLLRMIFQMGIYQYTRMPFGIKNAPSHF</sequence>
<dbReference type="Gene3D" id="3.10.10.10">
    <property type="entry name" value="HIV Type 1 Reverse Transcriptase, subunit A, domain 1"/>
    <property type="match status" value="1"/>
</dbReference>
<comment type="caution">
    <text evidence="1">The sequence shown here is derived from an EMBL/GenBank/DDBJ whole genome shotgun (WGS) entry which is preliminary data.</text>
</comment>
<dbReference type="Gene3D" id="3.30.70.270">
    <property type="match status" value="1"/>
</dbReference>
<reference evidence="1" key="1">
    <citation type="submission" date="2021-03" db="EMBL/GenBank/DDBJ databases">
        <title>Draft genome sequence of rust myrtle Austropuccinia psidii MF-1, a brazilian biotype.</title>
        <authorList>
            <person name="Quecine M.C."/>
            <person name="Pachon D.M.R."/>
            <person name="Bonatelli M.L."/>
            <person name="Correr F.H."/>
            <person name="Franceschini L.M."/>
            <person name="Leite T.F."/>
            <person name="Margarido G.R.A."/>
            <person name="Almeida C.A."/>
            <person name="Ferrarezi J.A."/>
            <person name="Labate C.A."/>
        </authorList>
    </citation>
    <scope>NUCLEOTIDE SEQUENCE</scope>
    <source>
        <strain evidence="1">MF-1</strain>
    </source>
</reference>
<evidence type="ECO:0000313" key="1">
    <source>
        <dbReference type="EMBL" id="MBW0505320.1"/>
    </source>
</evidence>
<accession>A0A9Q3DL39</accession>
<dbReference type="AlphaFoldDB" id="A0A9Q3DL39"/>
<dbReference type="InterPro" id="IPR043502">
    <property type="entry name" value="DNA/RNA_pol_sf"/>
</dbReference>
<name>A0A9Q3DL39_9BASI</name>
<keyword evidence="2" id="KW-1185">Reference proteome</keyword>
<organism evidence="1 2">
    <name type="scientific">Austropuccinia psidii MF-1</name>
    <dbReference type="NCBI Taxonomy" id="1389203"/>
    <lineage>
        <taxon>Eukaryota</taxon>
        <taxon>Fungi</taxon>
        <taxon>Dikarya</taxon>
        <taxon>Basidiomycota</taxon>
        <taxon>Pucciniomycotina</taxon>
        <taxon>Pucciniomycetes</taxon>
        <taxon>Pucciniales</taxon>
        <taxon>Sphaerophragmiaceae</taxon>
        <taxon>Austropuccinia</taxon>
    </lineage>
</organism>